<organism evidence="2 3">
    <name type="scientific">Caulobacter hibisci</name>
    <dbReference type="NCBI Taxonomy" id="2035993"/>
    <lineage>
        <taxon>Bacteria</taxon>
        <taxon>Pseudomonadati</taxon>
        <taxon>Pseudomonadota</taxon>
        <taxon>Alphaproteobacteria</taxon>
        <taxon>Caulobacterales</taxon>
        <taxon>Caulobacteraceae</taxon>
        <taxon>Caulobacter</taxon>
    </lineage>
</organism>
<evidence type="ECO:0000313" key="2">
    <source>
        <dbReference type="EMBL" id="MBI1685152.1"/>
    </source>
</evidence>
<dbReference type="Proteomes" id="UP000639859">
    <property type="component" value="Unassembled WGS sequence"/>
</dbReference>
<feature type="coiled-coil region" evidence="1">
    <location>
        <begin position="49"/>
        <end position="76"/>
    </location>
</feature>
<keyword evidence="3" id="KW-1185">Reference proteome</keyword>
<name>A0ABS0SZU0_9CAUL</name>
<reference evidence="2 3" key="1">
    <citation type="submission" date="2020-11" db="EMBL/GenBank/DDBJ databases">
        <title>genome sequence of strain KACC 18849.</title>
        <authorList>
            <person name="Gao J."/>
            <person name="Zhang X."/>
        </authorList>
    </citation>
    <scope>NUCLEOTIDE SEQUENCE [LARGE SCALE GENOMIC DNA]</scope>
    <source>
        <strain evidence="2 3">KACC 18849</strain>
    </source>
</reference>
<dbReference type="RefSeq" id="WP_198577063.1">
    <property type="nucleotide sequence ID" value="NZ_JADWOX010000011.1"/>
</dbReference>
<accession>A0ABS0SZU0</accession>
<evidence type="ECO:0000313" key="3">
    <source>
        <dbReference type="Proteomes" id="UP000639859"/>
    </source>
</evidence>
<sequence length="137" mass="15223">MRTKHTFRLPPQLAARLAEYALRKRVSQAMVVEAALESFLSPDSAEQLEAAMSRRLDRLSRQADRIEQQSLIANEALGLFVRFWLANTLALPEAALASQQAKGKERYENFLAALGRRLSKGQSLSQDVAAAAPDLEE</sequence>
<dbReference type="EMBL" id="JADWOX010000011">
    <property type="protein sequence ID" value="MBI1685152.1"/>
    <property type="molecule type" value="Genomic_DNA"/>
</dbReference>
<protein>
    <submittedName>
        <fullName evidence="2">CopG family transcriptional regulator</fullName>
    </submittedName>
</protein>
<proteinExistence type="predicted"/>
<evidence type="ECO:0000256" key="1">
    <source>
        <dbReference type="SAM" id="Coils"/>
    </source>
</evidence>
<gene>
    <name evidence="2" type="ORF">I4Q42_15885</name>
</gene>
<comment type="caution">
    <text evidence="2">The sequence shown here is derived from an EMBL/GenBank/DDBJ whole genome shotgun (WGS) entry which is preliminary data.</text>
</comment>
<keyword evidence="1" id="KW-0175">Coiled coil</keyword>